<accession>A0A4C1X861</accession>
<gene>
    <name evidence="1" type="ORF">EVAR_34526_1</name>
</gene>
<keyword evidence="2" id="KW-1185">Reference proteome</keyword>
<dbReference type="EMBL" id="BGZK01000738">
    <property type="protein sequence ID" value="GBP58524.1"/>
    <property type="molecule type" value="Genomic_DNA"/>
</dbReference>
<sequence length="71" mass="8235">MSKSIPKLELKPTVIRRQNSKARTELDCECDRVVVAIKRFERADFHQISFPADDSERLAEDSQQTVTSVWQ</sequence>
<dbReference type="AlphaFoldDB" id="A0A4C1X861"/>
<reference evidence="1 2" key="1">
    <citation type="journal article" date="2019" name="Commun. Biol.">
        <title>The bagworm genome reveals a unique fibroin gene that provides high tensile strength.</title>
        <authorList>
            <person name="Kono N."/>
            <person name="Nakamura H."/>
            <person name="Ohtoshi R."/>
            <person name="Tomita M."/>
            <person name="Numata K."/>
            <person name="Arakawa K."/>
        </authorList>
    </citation>
    <scope>NUCLEOTIDE SEQUENCE [LARGE SCALE GENOMIC DNA]</scope>
</reference>
<evidence type="ECO:0000313" key="2">
    <source>
        <dbReference type="Proteomes" id="UP000299102"/>
    </source>
</evidence>
<protein>
    <submittedName>
        <fullName evidence="1">Uncharacterized protein</fullName>
    </submittedName>
</protein>
<evidence type="ECO:0000313" key="1">
    <source>
        <dbReference type="EMBL" id="GBP58524.1"/>
    </source>
</evidence>
<proteinExistence type="predicted"/>
<organism evidence="1 2">
    <name type="scientific">Eumeta variegata</name>
    <name type="common">Bagworm moth</name>
    <name type="synonym">Eumeta japonica</name>
    <dbReference type="NCBI Taxonomy" id="151549"/>
    <lineage>
        <taxon>Eukaryota</taxon>
        <taxon>Metazoa</taxon>
        <taxon>Ecdysozoa</taxon>
        <taxon>Arthropoda</taxon>
        <taxon>Hexapoda</taxon>
        <taxon>Insecta</taxon>
        <taxon>Pterygota</taxon>
        <taxon>Neoptera</taxon>
        <taxon>Endopterygota</taxon>
        <taxon>Lepidoptera</taxon>
        <taxon>Glossata</taxon>
        <taxon>Ditrysia</taxon>
        <taxon>Tineoidea</taxon>
        <taxon>Psychidae</taxon>
        <taxon>Oiketicinae</taxon>
        <taxon>Eumeta</taxon>
    </lineage>
</organism>
<name>A0A4C1X861_EUMVA</name>
<dbReference type="Proteomes" id="UP000299102">
    <property type="component" value="Unassembled WGS sequence"/>
</dbReference>
<comment type="caution">
    <text evidence="1">The sequence shown here is derived from an EMBL/GenBank/DDBJ whole genome shotgun (WGS) entry which is preliminary data.</text>
</comment>